<evidence type="ECO:0000313" key="2">
    <source>
        <dbReference type="Proteomes" id="UP000297158"/>
    </source>
</evidence>
<protein>
    <submittedName>
        <fullName evidence="1">Uncharacterized protein</fullName>
    </submittedName>
</protein>
<sequence length="50" mass="5605">METTVMQCGGCSGEIRVTQAQWRNENVIPCPHCPDGGVDLIHARRHADEW</sequence>
<keyword evidence="2" id="KW-1185">Reference proteome</keyword>
<name>A0A4D6E3W5_9CAUD</name>
<accession>A0A4D6E3W5</accession>
<reference evidence="1 2" key="1">
    <citation type="submission" date="2019-03" db="EMBL/GenBank/DDBJ databases">
        <authorList>
            <person name="Ludwig S."/>
            <person name="Saikali A."/>
            <person name="Addai K."/>
            <person name="Agarwal S."/>
            <person name="Ahmad I.M."/>
            <person name="Alumyar Y.S."/>
            <person name="An J."/>
            <person name="Antar T.E."/>
            <person name="Antony V."/>
            <person name="Arvin L.E."/>
            <person name="Atanasoff K.E."/>
            <person name="Ati R."/>
            <person name="Batista A."/>
            <person name="Bembuh M.L."/>
            <person name="Bhardvaj T.B."/>
            <person name="Brown C.J."/>
            <person name="Butt S.T."/>
            <person name="Cahn D."/>
            <person name="Canales I.-I."/>
            <person name="Carr K."/>
            <person name="Chen K.Z."/>
            <person name="Chen M."/>
            <person name="Chigurupati S."/>
            <person name="Chou C."/>
            <person name="Chung C.S."/>
            <person name="Cole S.T."/>
            <person name="Colson C.L."/>
            <person name="Dent D.M."/>
            <person name="Djiogo E.M."/>
            <person name="Domrachev B.M."/>
            <person name="Dwivedi J."/>
            <person name="Ehsani C."/>
            <person name="Essien U.A."/>
            <person name="Fakhar A."/>
            <person name="Flood S.H."/>
            <person name="Furletti G."/>
            <person name="Gebreegziabher M."/>
            <person name="Goralski S.M."/>
            <person name="Gruver-Williams A."/>
            <person name="Guldan M.L."/>
            <person name="Gurung S."/>
            <person name="Heo K."/>
            <person name="John R.A."/>
            <person name="Kabir L."/>
            <person name="Kaira H."/>
            <person name="Kane M.S."/>
            <person name="Karanja M."/>
            <person name="Karley A.N."/>
            <person name="Kelleher J."/>
            <person name="Khan A.M."/>
            <person name="Khan A."/>
            <person name="Kharel S."/>
            <person name="Kidane M."/>
            <person name="Konanur P."/>
            <person name="Kuo N.K."/>
            <person name="Kyaw G."/>
            <person name="Lahijan N."/>
            <person name="Lamm D.N."/>
            <person name="Lance S.V."/>
            <person name="Le C."/>
            <person name="Lee C.H."/>
            <person name="Leka D."/>
            <person name="Li C."/>
            <person name="Lim S.Y."/>
            <person name="Lo J."/>
            <person name="Mahaney V.M."/>
            <person name="Mangukiya A."/>
            <person name="Mani D."/>
            <person name="Mariano P."/>
            <person name="Markward M.L."/>
            <person name="Mbaekwe U."/>
            <person name="Mcgowan H."/>
            <person name="Mcnamara A."/>
            <person name="Mebrahtu S."/>
            <person name="Mohamed A."/>
            <person name="Mohamed M.E."/>
            <person name="Muntaka F."/>
            <person name="Naqvi T."/>
            <person name="Nengel A.M."/>
            <person name="Neupane S."/>
            <person name="Nguyen J."/>
            <person name="Nguyen J."/>
            <person name="Nwoji I.C."/>
            <person name="O'Brien T."/>
            <person name="Okusolubo T.A."/>
            <person name="Paek J."/>
            <person name="Pandithakoralag H."/>
            <person name="Parsa S."/>
            <person name="Perry C."/>
            <person name="Petrie C.R."/>
            <person name="Poteshman G.A."/>
            <person name="Quiros D."/>
            <person name="Rana S."/>
            <person name="Reister J."/>
            <person name="Reyes E."/>
            <person name="Riaz H.S."/>
            <person name="Roach T.L."/>
            <person name="Scalsky R."/>
            <person name="Schultz J.A."/>
            <person name="Scott C.F."/>
            <person name="Sekira M.D."/>
            <person name="Shee C.S."/>
            <person name="Shultz P."/>
            <person name="Siarez J.A."/>
            <person name="Simpson A.L."/>
            <person name="Singh S."/>
            <person name="Smith F.R."/>
            <person name="Smith S.A."/>
            <person name="Sobers S."/>
            <person name="Sobowale A.O."/>
            <person name="Somoza K.A."/>
            <person name="Song M."/>
            <person name="Spence R.N."/>
            <person name="Spruill R.A."/>
            <person name="Subedi A."/>
            <person name="Taj A.B."/>
            <person name="Thomas J."/>
            <person name="Todd J.C."/>
            <person name="Tran T."/>
            <person name="Varghese J."/>
            <person name="Vartanian E."/>
            <person name="Vega A."/>
            <person name="Vong A."/>
            <person name="Wachhaus L.E."/>
            <person name="Walter A.J."/>
            <person name="Wessel M.E."/>
            <person name="Azam A.M."/>
            <person name="Blocker D."/>
            <person name="Naeem N.-U.-A."/>
            <person name="Patel R."/>
            <person name="Shakarov P."/>
            <person name="Xie C.L."/>
            <person name="Zolnerowich N."/>
            <person name="Correa-Mendez M."/>
            <person name="Fabian M."/>
            <person name="Fishbein J."/>
            <person name="Harkles L."/>
            <person name="Reger N."/>
            <person name="Saleh S."/>
            <person name="Erill I."/>
            <person name="Caruso S.M."/>
            <person name="Garlena R.A."/>
            <person name="Russell D.A."/>
            <person name="Pope W.H."/>
            <person name="Jacobs-Sera D."/>
            <person name="Hatfull G.F."/>
        </authorList>
    </citation>
    <scope>NUCLEOTIDE SEQUENCE [LARGE SCALE GENOMIC DNA]</scope>
</reference>
<proteinExistence type="predicted"/>
<dbReference type="EMBL" id="MK686068">
    <property type="protein sequence ID" value="QBZ73359.1"/>
    <property type="molecule type" value="Genomic_DNA"/>
</dbReference>
<gene>
    <name evidence="1" type="primary">45</name>
    <name evidence="1" type="ORF">SEA_REMUSLOOPIN_45</name>
</gene>
<evidence type="ECO:0000313" key="1">
    <source>
        <dbReference type="EMBL" id="QBZ73359.1"/>
    </source>
</evidence>
<dbReference type="Proteomes" id="UP000297158">
    <property type="component" value="Segment"/>
</dbReference>
<organism evidence="1 2">
    <name type="scientific">Streptomyces phage RemusLoopin</name>
    <dbReference type="NCBI Taxonomy" id="2562346"/>
    <lineage>
        <taxon>Viruses</taxon>
        <taxon>Duplodnaviria</taxon>
        <taxon>Heunggongvirae</taxon>
        <taxon>Uroviricota</taxon>
        <taxon>Caudoviricetes</taxon>
        <taxon>Colingsworthviridae</taxon>
        <taxon>Sebastisaurusvirus</taxon>
        <taxon>Sebastisaurusvirus remusloopin</taxon>
    </lineage>
</organism>